<dbReference type="Ensembl" id="ENSCCRT00020058876.1">
    <property type="protein sequence ID" value="ENSCCRP00020053824.1"/>
    <property type="gene ID" value="ENSCCRG00020024347.1"/>
</dbReference>
<name>A0A8C2FE81_CYPCA</name>
<evidence type="ECO:0000313" key="2">
    <source>
        <dbReference type="Proteomes" id="UP000694701"/>
    </source>
</evidence>
<organism evidence="1 2">
    <name type="scientific">Cyprinus carpio</name>
    <name type="common">Common carp</name>
    <dbReference type="NCBI Taxonomy" id="7962"/>
    <lineage>
        <taxon>Eukaryota</taxon>
        <taxon>Metazoa</taxon>
        <taxon>Chordata</taxon>
        <taxon>Craniata</taxon>
        <taxon>Vertebrata</taxon>
        <taxon>Euteleostomi</taxon>
        <taxon>Actinopterygii</taxon>
        <taxon>Neopterygii</taxon>
        <taxon>Teleostei</taxon>
        <taxon>Ostariophysi</taxon>
        <taxon>Cypriniformes</taxon>
        <taxon>Cyprinidae</taxon>
        <taxon>Cyprininae</taxon>
        <taxon>Cyprinus</taxon>
    </lineage>
</organism>
<dbReference type="AlphaFoldDB" id="A0A8C2FE81"/>
<evidence type="ECO:0000313" key="1">
    <source>
        <dbReference type="Ensembl" id="ENSCCRP00020053824.1"/>
    </source>
</evidence>
<sequence length="45" mass="5358">MLISSRTLCFYSSCLRFWLKWFLRLVTGRCELQRICARCKAGALR</sequence>
<dbReference type="Proteomes" id="UP000694701">
    <property type="component" value="Unplaced"/>
</dbReference>
<proteinExistence type="predicted"/>
<reference evidence="1" key="1">
    <citation type="submission" date="2025-08" db="UniProtKB">
        <authorList>
            <consortium name="Ensembl"/>
        </authorList>
    </citation>
    <scope>IDENTIFICATION</scope>
</reference>
<protein>
    <submittedName>
        <fullName evidence="1">Uncharacterized protein</fullName>
    </submittedName>
</protein>
<accession>A0A8C2FE81</accession>